<feature type="domain" description="FAD dependent oxidoreductase" evidence="2">
    <location>
        <begin position="4"/>
        <end position="329"/>
    </location>
</feature>
<sequence length="351" mass="36837">MDCDFLIIGGGIAGASAGAALAPEGRVVLWEAEDAFGYHASGRSAALFEESYGLAPVIALNKASKAAHAAQGWVSPRGLMVVGLEGEEAGFDADLSHMAIDVIPVREARERVPILSSAVTRTAYDSEAFDLDTDAMLQHGLRAIAAAQTGQRVTSVMPIPGGWQVRASDAEITARQIVNAAGPWADQVAVLAGVMPLGLMPLRRSMARLRAPGGRDVKAWPMMLGVGESWYAKPDAGALIVSPAEEAPCDPMDAYADDMTLAEGLARYQDAVTETVTRPLSTWAGLRTFTPDRCLALGASEVSGFWWCAGQGGYGVQTAPAASRMLADLIAGRAPELDAQTVAALDPGRFR</sequence>
<dbReference type="PANTHER" id="PTHR13847:SF287">
    <property type="entry name" value="FAD-DEPENDENT OXIDOREDUCTASE DOMAIN-CONTAINING PROTEIN 1"/>
    <property type="match status" value="1"/>
</dbReference>
<accession>A0A1H3PVX6</accession>
<dbReference type="RefSeq" id="WP_092644717.1">
    <property type="nucleotide sequence ID" value="NZ_FNPX01000005.1"/>
</dbReference>
<dbReference type="InterPro" id="IPR006076">
    <property type="entry name" value="FAD-dep_OxRdtase"/>
</dbReference>
<protein>
    <submittedName>
        <fullName evidence="3">Glycine/D-amino acid oxidase</fullName>
    </submittedName>
</protein>
<dbReference type="Gene3D" id="3.50.50.60">
    <property type="entry name" value="FAD/NAD(P)-binding domain"/>
    <property type="match status" value="1"/>
</dbReference>
<gene>
    <name evidence="3" type="ORF">SAMN05444004_105187</name>
</gene>
<dbReference type="OrthoDB" id="7421214at2"/>
<evidence type="ECO:0000256" key="1">
    <source>
        <dbReference type="ARBA" id="ARBA00023002"/>
    </source>
</evidence>
<dbReference type="Pfam" id="PF01266">
    <property type="entry name" value="DAO"/>
    <property type="match status" value="1"/>
</dbReference>
<evidence type="ECO:0000259" key="2">
    <source>
        <dbReference type="Pfam" id="PF01266"/>
    </source>
</evidence>
<dbReference type="GO" id="GO:0005737">
    <property type="term" value="C:cytoplasm"/>
    <property type="evidence" value="ECO:0007669"/>
    <property type="project" value="TreeGrafter"/>
</dbReference>
<evidence type="ECO:0000313" key="4">
    <source>
        <dbReference type="Proteomes" id="UP000198914"/>
    </source>
</evidence>
<proteinExistence type="predicted"/>
<dbReference type="STRING" id="1244108.SAMN05444004_105187"/>
<evidence type="ECO:0000313" key="3">
    <source>
        <dbReference type="EMBL" id="SDZ05130.1"/>
    </source>
</evidence>
<dbReference type="GO" id="GO:0016491">
    <property type="term" value="F:oxidoreductase activity"/>
    <property type="evidence" value="ECO:0007669"/>
    <property type="project" value="UniProtKB-KW"/>
</dbReference>
<keyword evidence="4" id="KW-1185">Reference proteome</keyword>
<keyword evidence="1" id="KW-0560">Oxidoreductase</keyword>
<name>A0A1H3PVX6_9RHOB</name>
<organism evidence="3 4">
    <name type="scientific">Jannaschia faecimaris</name>
    <dbReference type="NCBI Taxonomy" id="1244108"/>
    <lineage>
        <taxon>Bacteria</taxon>
        <taxon>Pseudomonadati</taxon>
        <taxon>Pseudomonadota</taxon>
        <taxon>Alphaproteobacteria</taxon>
        <taxon>Rhodobacterales</taxon>
        <taxon>Roseobacteraceae</taxon>
        <taxon>Jannaschia</taxon>
    </lineage>
</organism>
<dbReference type="PANTHER" id="PTHR13847">
    <property type="entry name" value="SARCOSINE DEHYDROGENASE-RELATED"/>
    <property type="match status" value="1"/>
</dbReference>
<dbReference type="AlphaFoldDB" id="A0A1H3PVX6"/>
<dbReference type="SUPFAM" id="SSF51905">
    <property type="entry name" value="FAD/NAD(P)-binding domain"/>
    <property type="match status" value="1"/>
</dbReference>
<dbReference type="Gene3D" id="3.30.9.10">
    <property type="entry name" value="D-Amino Acid Oxidase, subunit A, domain 2"/>
    <property type="match status" value="1"/>
</dbReference>
<dbReference type="InterPro" id="IPR036188">
    <property type="entry name" value="FAD/NAD-bd_sf"/>
</dbReference>
<reference evidence="4" key="1">
    <citation type="submission" date="2016-10" db="EMBL/GenBank/DDBJ databases">
        <authorList>
            <person name="Varghese N."/>
            <person name="Submissions S."/>
        </authorList>
    </citation>
    <scope>NUCLEOTIDE SEQUENCE [LARGE SCALE GENOMIC DNA]</scope>
    <source>
        <strain evidence="4">DSM 100420</strain>
    </source>
</reference>
<dbReference type="Proteomes" id="UP000198914">
    <property type="component" value="Unassembled WGS sequence"/>
</dbReference>
<dbReference type="EMBL" id="FNPX01000005">
    <property type="protein sequence ID" value="SDZ05130.1"/>
    <property type="molecule type" value="Genomic_DNA"/>
</dbReference>